<keyword evidence="4" id="KW-1185">Reference proteome</keyword>
<feature type="region of interest" description="Disordered" evidence="1">
    <location>
        <begin position="293"/>
        <end position="312"/>
    </location>
</feature>
<dbReference type="EMBL" id="CP029254">
    <property type="protein sequence ID" value="AWK09043.1"/>
    <property type="molecule type" value="Genomic_DNA"/>
</dbReference>
<evidence type="ECO:0000256" key="1">
    <source>
        <dbReference type="SAM" id="MobiDB-lite"/>
    </source>
</evidence>
<evidence type="ECO:0008006" key="6">
    <source>
        <dbReference type="Google" id="ProtNLM"/>
    </source>
</evidence>
<proteinExistence type="predicted"/>
<evidence type="ECO:0000313" key="3">
    <source>
        <dbReference type="EMBL" id="GBQ04445.1"/>
    </source>
</evidence>
<dbReference type="Gene3D" id="2.30.320.10">
    <property type="entry name" value="YwqG-like"/>
    <property type="match status" value="1"/>
</dbReference>
<reference evidence="2 4" key="1">
    <citation type="submission" date="2018-05" db="EMBL/GenBank/DDBJ databases">
        <title>Complete genome sequence of the Type Strain of Streptomyces spongiicola HNM0071, the producer of staurosporine.</title>
        <authorList>
            <person name="Zhou S."/>
            <person name="Huang X."/>
        </authorList>
    </citation>
    <scope>NUCLEOTIDE SEQUENCE [LARGE SCALE GENOMIC DNA]</scope>
    <source>
        <strain evidence="2 4">HNM0071</strain>
    </source>
</reference>
<sequence length="348" mass="38245">MSRTTPPRPLDVTALFPQLAPLARTATRLHPRPGSPTPHDSSVGGPLLWPADEPWPRCEGPHRWDGVNEVLSPEDLRRLRRIRAAVASRPGGDPPVTRYTPEELAIEERIKAGRPWPEGPIALLPVAQLYVRDVPLLRPPGQSEADVLQVLWCPFDHPAHPRTALFWRTAATVTDVLDAPPEPPAIQFPTYLPAPCLLTPEQVTEYPSYLELSEELQEELGDWSRWQAAGSALDGSYELAPQELYMDMLSISPGWKTGGWTRWGLTDPLPRSCSACGTEAVPLLTIATVESNAGTESWDPEEEKTAPTPLPPGCLPANFTMIDIASGYDLQLHACPASPDHPHIELVQ</sequence>
<accession>A0A2S1YYF4</accession>
<evidence type="ECO:0000313" key="2">
    <source>
        <dbReference type="EMBL" id="AWK09043.1"/>
    </source>
</evidence>
<dbReference type="KEGG" id="sspo:DDQ41_09030"/>
<protein>
    <recommendedName>
        <fullName evidence="6">DUF1963 domain-containing protein</fullName>
    </recommendedName>
</protein>
<dbReference type="OrthoDB" id="4332009at2"/>
<name>A0A2S1YYF4_9ACTN</name>
<evidence type="ECO:0000313" key="4">
    <source>
        <dbReference type="Proteomes" id="UP000245051"/>
    </source>
</evidence>
<dbReference type="RefSeq" id="WP_109294024.1">
    <property type="nucleotide sequence ID" value="NZ_BGZL01000050.1"/>
</dbReference>
<organism evidence="3 5">
    <name type="scientific">Streptomyces spongiicola</name>
    <dbReference type="NCBI Taxonomy" id="1690221"/>
    <lineage>
        <taxon>Bacteria</taxon>
        <taxon>Bacillati</taxon>
        <taxon>Actinomycetota</taxon>
        <taxon>Actinomycetes</taxon>
        <taxon>Kitasatosporales</taxon>
        <taxon>Streptomycetaceae</taxon>
        <taxon>Streptomyces</taxon>
    </lineage>
</organism>
<dbReference type="EMBL" id="BGZL01000050">
    <property type="protein sequence ID" value="GBQ04445.1"/>
    <property type="molecule type" value="Genomic_DNA"/>
</dbReference>
<dbReference type="Proteomes" id="UP000265354">
    <property type="component" value="Unassembled WGS sequence"/>
</dbReference>
<gene>
    <name evidence="2" type="ORF">DDQ41_09030</name>
    <name evidence="3" type="ORF">SSP531S_59420</name>
</gene>
<dbReference type="AlphaFoldDB" id="A0A2S1YYF4"/>
<dbReference type="Proteomes" id="UP000245051">
    <property type="component" value="Chromosome"/>
</dbReference>
<reference evidence="3 5" key="2">
    <citation type="submission" date="2018-07" db="EMBL/GenBank/DDBJ databases">
        <title>Whole Genome Shotgun Sequence of Streptomyces spongiicola strain 531S.</title>
        <authorList>
            <person name="Dohra H."/>
            <person name="Kodani S."/>
        </authorList>
    </citation>
    <scope>NUCLEOTIDE SEQUENCE [LARGE SCALE GENOMIC DNA]</scope>
    <source>
        <strain evidence="3 5">531S</strain>
    </source>
</reference>
<evidence type="ECO:0000313" key="5">
    <source>
        <dbReference type="Proteomes" id="UP000265354"/>
    </source>
</evidence>